<protein>
    <submittedName>
        <fullName evidence="1">Uncharacterized protein</fullName>
    </submittedName>
</protein>
<proteinExistence type="predicted"/>
<accession>A0ACD0NV20</accession>
<evidence type="ECO:0000313" key="2">
    <source>
        <dbReference type="Proteomes" id="UP000245626"/>
    </source>
</evidence>
<name>A0ACD0NV20_9BASI</name>
<sequence>MLFKLALASLPISQALAKKCTVLDPNRKPLVQPTQHLAFSSIAKQQGTSGTPGACCYGYDDQNTIAIGCLVTKKTWTTVIVVGRDKVIFLTFGTGPLKTPPSYILPIRPDRITADVASTQTIRP</sequence>
<dbReference type="EMBL" id="KZ820032">
    <property type="protein sequence ID" value="PWN49569.1"/>
    <property type="molecule type" value="Genomic_DNA"/>
</dbReference>
<keyword evidence="2" id="KW-1185">Reference proteome</keyword>
<reference evidence="1 2" key="1">
    <citation type="journal article" date="2018" name="Mol. Biol. Evol.">
        <title>Broad Genomic Sampling Reveals a Smut Pathogenic Ancestry of the Fungal Clade Ustilaginomycotina.</title>
        <authorList>
            <person name="Kijpornyongpan T."/>
            <person name="Mondo S.J."/>
            <person name="Barry K."/>
            <person name="Sandor L."/>
            <person name="Lee J."/>
            <person name="Lipzen A."/>
            <person name="Pangilinan J."/>
            <person name="LaButti K."/>
            <person name="Hainaut M."/>
            <person name="Henrissat B."/>
            <person name="Grigoriev I.V."/>
            <person name="Spatafora J.W."/>
            <person name="Aime M.C."/>
        </authorList>
    </citation>
    <scope>NUCLEOTIDE SEQUENCE [LARGE SCALE GENOMIC DNA]</scope>
    <source>
        <strain evidence="1 2">SA 807</strain>
    </source>
</reference>
<dbReference type="Proteomes" id="UP000245626">
    <property type="component" value="Unassembled WGS sequence"/>
</dbReference>
<evidence type="ECO:0000313" key="1">
    <source>
        <dbReference type="EMBL" id="PWN49569.1"/>
    </source>
</evidence>
<gene>
    <name evidence="1" type="ORF">IE53DRAFT_411527</name>
</gene>
<organism evidence="1 2">
    <name type="scientific">Violaceomyces palustris</name>
    <dbReference type="NCBI Taxonomy" id="1673888"/>
    <lineage>
        <taxon>Eukaryota</taxon>
        <taxon>Fungi</taxon>
        <taxon>Dikarya</taxon>
        <taxon>Basidiomycota</taxon>
        <taxon>Ustilaginomycotina</taxon>
        <taxon>Ustilaginomycetes</taxon>
        <taxon>Violaceomycetales</taxon>
        <taxon>Violaceomycetaceae</taxon>
        <taxon>Violaceomyces</taxon>
    </lineage>
</organism>